<dbReference type="AlphaFoldDB" id="A0AAN7TRD8"/>
<dbReference type="PANTHER" id="PTHR40257:SF1">
    <property type="entry name" value="DUF1330 DOMAIN-CONTAINING PROTEIN"/>
    <property type="match status" value="1"/>
</dbReference>
<accession>A0AAN7TRD8</accession>
<evidence type="ECO:0008006" key="3">
    <source>
        <dbReference type="Google" id="ProtNLM"/>
    </source>
</evidence>
<evidence type="ECO:0000313" key="1">
    <source>
        <dbReference type="EMBL" id="KAK5114456.1"/>
    </source>
</evidence>
<dbReference type="PANTHER" id="PTHR40257">
    <property type="match status" value="1"/>
</dbReference>
<comment type="caution">
    <text evidence="1">The sequence shown here is derived from an EMBL/GenBank/DDBJ whole genome shotgun (WGS) entry which is preliminary data.</text>
</comment>
<dbReference type="EMBL" id="JAVRRL010000017">
    <property type="protein sequence ID" value="KAK5114456.1"/>
    <property type="molecule type" value="Genomic_DNA"/>
</dbReference>
<evidence type="ECO:0000313" key="2">
    <source>
        <dbReference type="Proteomes" id="UP001310890"/>
    </source>
</evidence>
<reference evidence="1" key="1">
    <citation type="submission" date="2023-08" db="EMBL/GenBank/DDBJ databases">
        <title>Black Yeasts Isolated from many extreme environments.</title>
        <authorList>
            <person name="Coleine C."/>
            <person name="Stajich J.E."/>
            <person name="Selbmann L."/>
        </authorList>
    </citation>
    <scope>NUCLEOTIDE SEQUENCE</scope>
    <source>
        <strain evidence="1">CCFEE 5401</strain>
    </source>
</reference>
<protein>
    <recommendedName>
        <fullName evidence="3">DUF1330 domain-containing protein</fullName>
    </recommendedName>
</protein>
<name>A0AAN7TRD8_9PEZI</name>
<sequence>MPLATAHLLALSSNTTINQYLRALSSHSVQPLVASRAVRWIIKPETLSTSKLLNTKWDLLLILPSTSPLPEIYLGADWISAHWSITAGVPSALLTNFATKNKQFLHPQKTDVPALTGSLTKPRKASSSQGLEFSDELQEWSKSFTLGQEGAVSMFNLLAFHPGKEARESYLRYGKAFAETIGSKRGGTAKVVGRVVAKQGIPGEDSAGWDEIALAQYPTINHFLDMLASEDYQEVNHRDRLPALRDTCILCTTELDPELTVEKARL</sequence>
<dbReference type="Proteomes" id="UP001310890">
    <property type="component" value="Unassembled WGS sequence"/>
</dbReference>
<gene>
    <name evidence="1" type="ORF">LTR62_002391</name>
</gene>
<organism evidence="1 2">
    <name type="scientific">Meristemomyces frigidus</name>
    <dbReference type="NCBI Taxonomy" id="1508187"/>
    <lineage>
        <taxon>Eukaryota</taxon>
        <taxon>Fungi</taxon>
        <taxon>Dikarya</taxon>
        <taxon>Ascomycota</taxon>
        <taxon>Pezizomycotina</taxon>
        <taxon>Dothideomycetes</taxon>
        <taxon>Dothideomycetidae</taxon>
        <taxon>Mycosphaerellales</taxon>
        <taxon>Teratosphaeriaceae</taxon>
        <taxon>Meristemomyces</taxon>
    </lineage>
</organism>
<proteinExistence type="predicted"/>
<dbReference type="Gene3D" id="3.30.70.100">
    <property type="match status" value="1"/>
</dbReference>